<dbReference type="GO" id="GO:0019120">
    <property type="term" value="F:hydrolase activity, acting on acid halide bonds, in C-halide compounds"/>
    <property type="evidence" value="ECO:0007669"/>
    <property type="project" value="InterPro"/>
</dbReference>
<evidence type="ECO:0000313" key="3">
    <source>
        <dbReference type="EMBL" id="AEL25407.1"/>
    </source>
</evidence>
<dbReference type="NCBIfam" id="TIGR01493">
    <property type="entry name" value="HAD-SF-IA-v2"/>
    <property type="match status" value="1"/>
</dbReference>
<evidence type="ECO:0000256" key="2">
    <source>
        <dbReference type="ARBA" id="ARBA00022801"/>
    </source>
</evidence>
<comment type="similarity">
    <text evidence="1">Belongs to the HAD-like hydrolase superfamily. S-2-haloalkanoic acid dehalogenase family.</text>
</comment>
<dbReference type="PRINTS" id="PR00413">
    <property type="entry name" value="HADHALOGNASE"/>
</dbReference>
<dbReference type="STRING" id="880070.Cycma_1653"/>
<evidence type="ECO:0000313" key="4">
    <source>
        <dbReference type="Proteomes" id="UP000001635"/>
    </source>
</evidence>
<keyword evidence="4" id="KW-1185">Reference proteome</keyword>
<dbReference type="InterPro" id="IPR006328">
    <property type="entry name" value="2-HAD"/>
</dbReference>
<gene>
    <name evidence="3" type="ordered locus">Cycma_1653</name>
</gene>
<organism evidence="3 4">
    <name type="scientific">Cyclobacterium marinum (strain ATCC 25205 / DSM 745 / LMG 13164 / NCIMB 1802)</name>
    <name type="common">Flectobacillus marinus</name>
    <dbReference type="NCBI Taxonomy" id="880070"/>
    <lineage>
        <taxon>Bacteria</taxon>
        <taxon>Pseudomonadati</taxon>
        <taxon>Bacteroidota</taxon>
        <taxon>Cytophagia</taxon>
        <taxon>Cytophagales</taxon>
        <taxon>Cyclobacteriaceae</taxon>
        <taxon>Cyclobacterium</taxon>
    </lineage>
</organism>
<dbReference type="InterPro" id="IPR051540">
    <property type="entry name" value="S-2-haloacid_dehalogenase"/>
</dbReference>
<dbReference type="SFLD" id="SFLDG01129">
    <property type="entry name" value="C1.5:_HAD__Beta-PGM__Phosphata"/>
    <property type="match status" value="1"/>
</dbReference>
<dbReference type="RefSeq" id="WP_014019702.1">
    <property type="nucleotide sequence ID" value="NC_015914.1"/>
</dbReference>
<dbReference type="AlphaFoldDB" id="G0J5V6"/>
<dbReference type="HOGENOM" id="CLU_045011_3_1_10"/>
<dbReference type="InterPro" id="IPR006439">
    <property type="entry name" value="HAD-SF_hydro_IA"/>
</dbReference>
<name>G0J5V6_CYCMS</name>
<reference evidence="4" key="1">
    <citation type="submission" date="2011-07" db="EMBL/GenBank/DDBJ databases">
        <title>The complete genome of Cyclobacterium marinum DSM 745.</title>
        <authorList>
            <person name="Lucas S."/>
            <person name="Han J."/>
            <person name="Lapidus A."/>
            <person name="Bruce D."/>
            <person name="Goodwin L."/>
            <person name="Pitluck S."/>
            <person name="Peters L."/>
            <person name="Kyrpides N."/>
            <person name="Mavromatis K."/>
            <person name="Ivanova N."/>
            <person name="Ovchinnikova G."/>
            <person name="Chertkov O."/>
            <person name="Detter J.C."/>
            <person name="Tapia R."/>
            <person name="Han C."/>
            <person name="Land M."/>
            <person name="Hauser L."/>
            <person name="Markowitz V."/>
            <person name="Cheng J.-F."/>
            <person name="Hugenholtz P."/>
            <person name="Woyke T."/>
            <person name="Wu D."/>
            <person name="Tindall B."/>
            <person name="Schuetze A."/>
            <person name="Brambilla E."/>
            <person name="Klenk H.-P."/>
            <person name="Eisen J.A."/>
        </authorList>
    </citation>
    <scope>NUCLEOTIDE SEQUENCE [LARGE SCALE GENOMIC DNA]</scope>
    <source>
        <strain evidence="4">ATCC 25205 / DSM 745 / LMG 13164 / NCIMB 1802</strain>
    </source>
</reference>
<dbReference type="Pfam" id="PF13419">
    <property type="entry name" value="HAD_2"/>
    <property type="match status" value="1"/>
</dbReference>
<keyword evidence="2" id="KW-0378">Hydrolase</keyword>
<protein>
    <submittedName>
        <fullName evidence="3">Haloacid dehalogenase, type II</fullName>
    </submittedName>
</protein>
<dbReference type="Gene3D" id="1.10.150.240">
    <property type="entry name" value="Putative phosphatase, domain 2"/>
    <property type="match status" value="1"/>
</dbReference>
<sequence>MSSSPQLLIFDVNETLLDTKAVTAAINKELGNSEAAGKWFQSLLHYSLVETVTGDFADFSQIADACLEMTAKNYGKDLSAEKREIILSEFKKLSPHSEVFEGLQRLKNAGFIIVALSNGTLETINDQLKYAGINQLFDRIFSIQSIGKFKPHPSTYAYVLDKMEISSDKVLMIAAHPWDLVGASRAGLQTAFIKREGKSNYPLSPKNDFEAENLIQLSNLLIH</sequence>
<dbReference type="Gene3D" id="3.40.50.1000">
    <property type="entry name" value="HAD superfamily/HAD-like"/>
    <property type="match status" value="1"/>
</dbReference>
<evidence type="ECO:0000256" key="1">
    <source>
        <dbReference type="ARBA" id="ARBA00008106"/>
    </source>
</evidence>
<dbReference type="InterPro" id="IPR023198">
    <property type="entry name" value="PGP-like_dom2"/>
</dbReference>
<dbReference type="InterPro" id="IPR041492">
    <property type="entry name" value="HAD_2"/>
</dbReference>
<dbReference type="OrthoDB" id="264363at2"/>
<dbReference type="EMBL" id="CP002955">
    <property type="protein sequence ID" value="AEL25407.1"/>
    <property type="molecule type" value="Genomic_DNA"/>
</dbReference>
<dbReference type="NCBIfam" id="TIGR01428">
    <property type="entry name" value="HAD_type_II"/>
    <property type="match status" value="1"/>
</dbReference>
<proteinExistence type="inferred from homology"/>
<dbReference type="PANTHER" id="PTHR43316:SF3">
    <property type="entry name" value="HALOACID DEHALOGENASE, TYPE II (AFU_ORTHOLOGUE AFUA_2G07750)-RELATED"/>
    <property type="match status" value="1"/>
</dbReference>
<dbReference type="CDD" id="cd02588">
    <property type="entry name" value="HAD_L2-DEX"/>
    <property type="match status" value="1"/>
</dbReference>
<dbReference type="SFLD" id="SFLDS00003">
    <property type="entry name" value="Haloacid_Dehalogenase"/>
    <property type="match status" value="1"/>
</dbReference>
<dbReference type="Proteomes" id="UP000001635">
    <property type="component" value="Chromosome"/>
</dbReference>
<dbReference type="PANTHER" id="PTHR43316">
    <property type="entry name" value="HYDROLASE, HALOACID DELAHOGENASE-RELATED"/>
    <property type="match status" value="1"/>
</dbReference>
<dbReference type="InterPro" id="IPR023214">
    <property type="entry name" value="HAD_sf"/>
</dbReference>
<dbReference type="eggNOG" id="COG1011">
    <property type="taxonomic scope" value="Bacteria"/>
</dbReference>
<dbReference type="KEGG" id="cmr:Cycma_1653"/>
<accession>G0J5V6</accession>
<dbReference type="InterPro" id="IPR036412">
    <property type="entry name" value="HAD-like_sf"/>
</dbReference>
<dbReference type="SUPFAM" id="SSF56784">
    <property type="entry name" value="HAD-like"/>
    <property type="match status" value="1"/>
</dbReference>